<dbReference type="RefSeq" id="WP_009075206.1">
    <property type="nucleotide sequence ID" value="NZ_JH597770.1"/>
</dbReference>
<sequence>MGEELLRLKETTSILRSQGSKENTIAFLMAISQLLPPSDDLALSLGKKGTHEYVVDRRGVAVITTSQDEYLPFFSAMEKRINYESIPPDILIKVAREPKELLVQLAKILKDFSKTHPKYSNLASEVEVLAKG</sequence>
<dbReference type="AlphaFoldDB" id="H2C8Y0"/>
<dbReference type="HOGENOM" id="CLU_1933348_0_0_2"/>
<evidence type="ECO:0000313" key="1">
    <source>
        <dbReference type="EMBL" id="EHP68606.1"/>
    </source>
</evidence>
<dbReference type="eggNOG" id="arCOG05897">
    <property type="taxonomic scope" value="Archaea"/>
</dbReference>
<organism evidence="1 2">
    <name type="scientific">Metallosphaera yellowstonensis MK1</name>
    <dbReference type="NCBI Taxonomy" id="671065"/>
    <lineage>
        <taxon>Archaea</taxon>
        <taxon>Thermoproteota</taxon>
        <taxon>Thermoprotei</taxon>
        <taxon>Sulfolobales</taxon>
        <taxon>Sulfolobaceae</taxon>
        <taxon>Metallosphaera</taxon>
    </lineage>
</organism>
<dbReference type="Proteomes" id="UP000003980">
    <property type="component" value="Unassembled WGS sequence"/>
</dbReference>
<protein>
    <submittedName>
        <fullName evidence="1">Uncharacterized protein</fullName>
    </submittedName>
</protein>
<accession>H2C8Y0</accession>
<evidence type="ECO:0000313" key="2">
    <source>
        <dbReference type="Proteomes" id="UP000003980"/>
    </source>
</evidence>
<proteinExistence type="predicted"/>
<reference evidence="1 2" key="1">
    <citation type="submission" date="2012-01" db="EMBL/GenBank/DDBJ databases">
        <title>Improved High-Quality Draft sequence of Metallosphaera yellowstonensis MK1.</title>
        <authorList>
            <consortium name="US DOE Joint Genome Institute"/>
            <person name="Lucas S."/>
            <person name="Han J."/>
            <person name="Cheng J.-F."/>
            <person name="Goodwin L."/>
            <person name="Pitluck S."/>
            <person name="Peters L."/>
            <person name="Teshima H."/>
            <person name="Detter J.C."/>
            <person name="Han C."/>
            <person name="Tapia R."/>
            <person name="Land M."/>
            <person name="Hauser L."/>
            <person name="Kyrpides N."/>
            <person name="Kozubal M."/>
            <person name="Macur R.E."/>
            <person name="Jay Z."/>
            <person name="Inskeep W."/>
            <person name="Woyke T."/>
        </authorList>
    </citation>
    <scope>NUCLEOTIDE SEQUENCE [LARGE SCALE GENOMIC DNA]</scope>
    <source>
        <strain evidence="1 2">MK1</strain>
    </source>
</reference>
<keyword evidence="2" id="KW-1185">Reference proteome</keyword>
<name>H2C8Y0_9CREN</name>
<dbReference type="STRING" id="671065.MetMK1DRAFT_00030490"/>
<dbReference type="EMBL" id="JH597770">
    <property type="protein sequence ID" value="EHP68606.1"/>
    <property type="molecule type" value="Genomic_DNA"/>
</dbReference>
<gene>
    <name evidence="1" type="ORF">MetMK1DRAFT_00030490</name>
</gene>